<keyword evidence="1" id="KW-0175">Coiled coil</keyword>
<keyword evidence="2" id="KW-0472">Membrane</keyword>
<evidence type="ECO:0000256" key="2">
    <source>
        <dbReference type="SAM" id="Phobius"/>
    </source>
</evidence>
<gene>
    <name evidence="3" type="ORF">C5Q98_06130</name>
</gene>
<protein>
    <submittedName>
        <fullName evidence="3">Uncharacterized protein</fullName>
    </submittedName>
</protein>
<organism evidence="3 4">
    <name type="scientific">Fastidiosipila sanguinis</name>
    <dbReference type="NCBI Taxonomy" id="236753"/>
    <lineage>
        <taxon>Bacteria</taxon>
        <taxon>Bacillati</taxon>
        <taxon>Bacillota</taxon>
        <taxon>Clostridia</taxon>
        <taxon>Eubacteriales</taxon>
        <taxon>Oscillospiraceae</taxon>
        <taxon>Fastidiosipila</taxon>
    </lineage>
</organism>
<feature type="transmembrane region" description="Helical" evidence="2">
    <location>
        <begin position="6"/>
        <end position="25"/>
    </location>
</feature>
<sequence length="145" mass="16909">MDINSGVLALIIVIIYSLGNLLAGINKVRNEYGSLKNWLVNKEMIKQEQLKEANKLKNGFDELNEKINDISKTQEVQQTINIMLLREKLKDQLEKALDRGFVFYDEMDSINEMANIYNAVSTQNGIHSRYERVRKLPTKRRYEDD</sequence>
<dbReference type="RefSeq" id="WP_106012763.1">
    <property type="nucleotide sequence ID" value="NZ_CP027226.1"/>
</dbReference>
<feature type="coiled-coil region" evidence="1">
    <location>
        <begin position="46"/>
        <end position="73"/>
    </location>
</feature>
<evidence type="ECO:0000313" key="3">
    <source>
        <dbReference type="EMBL" id="AVM42813.1"/>
    </source>
</evidence>
<dbReference type="Proteomes" id="UP000237947">
    <property type="component" value="Chromosome"/>
</dbReference>
<keyword evidence="4" id="KW-1185">Reference proteome</keyword>
<accession>A0A2S0KP65</accession>
<proteinExistence type="predicted"/>
<keyword evidence="2" id="KW-1133">Transmembrane helix</keyword>
<dbReference type="KEGG" id="fsa:C5Q98_06130"/>
<reference evidence="4" key="1">
    <citation type="submission" date="2018-02" db="EMBL/GenBank/DDBJ databases">
        <authorList>
            <person name="Holder M.E."/>
            <person name="Ajami N.J."/>
            <person name="Petrosino J.F."/>
        </authorList>
    </citation>
    <scope>NUCLEOTIDE SEQUENCE [LARGE SCALE GENOMIC DNA]</scope>
    <source>
        <strain evidence="4">CCUG 47711</strain>
    </source>
</reference>
<keyword evidence="2" id="KW-0812">Transmembrane</keyword>
<name>A0A2S0KP65_9FIRM</name>
<dbReference type="AlphaFoldDB" id="A0A2S0KP65"/>
<evidence type="ECO:0000256" key="1">
    <source>
        <dbReference type="SAM" id="Coils"/>
    </source>
</evidence>
<evidence type="ECO:0000313" key="4">
    <source>
        <dbReference type="Proteomes" id="UP000237947"/>
    </source>
</evidence>
<dbReference type="EMBL" id="CP027226">
    <property type="protein sequence ID" value="AVM42813.1"/>
    <property type="molecule type" value="Genomic_DNA"/>
</dbReference>